<dbReference type="PANTHER" id="PTHR11109:SF7">
    <property type="entry name" value="GTP CYCLOHYDROLASE 1"/>
    <property type="match status" value="1"/>
</dbReference>
<evidence type="ECO:0000256" key="3">
    <source>
        <dbReference type="ARBA" id="ARBA00008085"/>
    </source>
</evidence>
<dbReference type="SUPFAM" id="SSF55620">
    <property type="entry name" value="Tetrahydrobiopterin biosynthesis enzymes-like"/>
    <property type="match status" value="1"/>
</dbReference>
<dbReference type="PANTHER" id="PTHR11109">
    <property type="entry name" value="GTP CYCLOHYDROLASE I"/>
    <property type="match status" value="1"/>
</dbReference>
<dbReference type="InterPro" id="IPR020602">
    <property type="entry name" value="GTP_CycHdrlase_I_dom"/>
</dbReference>
<dbReference type="NCBIfam" id="NF006826">
    <property type="entry name" value="PRK09347.1-3"/>
    <property type="match status" value="1"/>
</dbReference>
<comment type="similarity">
    <text evidence="3 6">Belongs to the GTP cyclohydrolase I family.</text>
</comment>
<evidence type="ECO:0000256" key="4">
    <source>
        <dbReference type="ARBA" id="ARBA00022563"/>
    </source>
</evidence>
<dbReference type="PROSITE" id="PS00860">
    <property type="entry name" value="GTP_CYCLOHYDROL_1_2"/>
    <property type="match status" value="1"/>
</dbReference>
<dbReference type="GO" id="GO:0006729">
    <property type="term" value="P:tetrahydrobiopterin biosynthetic process"/>
    <property type="evidence" value="ECO:0007669"/>
    <property type="project" value="TreeGrafter"/>
</dbReference>
<keyword evidence="5 6" id="KW-0378">Hydrolase</keyword>
<dbReference type="Proteomes" id="UP000008674">
    <property type="component" value="Chromosome"/>
</dbReference>
<sequence>MPPKLYERRDIYDEETSEALSEHIEAILDILGEDADREGLADTPERVARAYQFLMHGYALDPKDILRQALFEEAYDEMILVKDIEVYSMCEHHMLPFYGKAHVAYIPDGQIVGLSKIPRTVEVFARRLQVQERLTLQIRNAIDEVVDPMGTAVVIEAKHLCMMMRGAEKQNSATTTSSVSGEFNNHATRDEFMRLIDAE</sequence>
<accession>Q2RYU5</accession>
<dbReference type="NCBIfam" id="NF006825">
    <property type="entry name" value="PRK09347.1-2"/>
    <property type="match status" value="1"/>
</dbReference>
<dbReference type="PATRIC" id="fig|309807.25.peg.2915"/>
<name>Q2RYU5_SALRD</name>
<feature type="binding site" evidence="6">
    <location>
        <position position="93"/>
    </location>
    <ligand>
        <name>Zn(2+)</name>
        <dbReference type="ChEBI" id="CHEBI:29105"/>
    </ligand>
</feature>
<dbReference type="InterPro" id="IPR043133">
    <property type="entry name" value="GTP-CH-I_C/QueF"/>
</dbReference>
<dbReference type="GO" id="GO:0006730">
    <property type="term" value="P:one-carbon metabolic process"/>
    <property type="evidence" value="ECO:0007669"/>
    <property type="project" value="UniProtKB-UniRule"/>
</dbReference>
<keyword evidence="4 6" id="KW-0554">One-carbon metabolism</keyword>
<dbReference type="AlphaFoldDB" id="Q2RYU5"/>
<keyword evidence="6" id="KW-0479">Metal-binding</keyword>
<dbReference type="GO" id="GO:0003934">
    <property type="term" value="F:GTP cyclohydrolase I activity"/>
    <property type="evidence" value="ECO:0007669"/>
    <property type="project" value="UniProtKB-UniRule"/>
</dbReference>
<feature type="binding site" evidence="6">
    <location>
        <position position="90"/>
    </location>
    <ligand>
        <name>Zn(2+)</name>
        <dbReference type="ChEBI" id="CHEBI:29105"/>
    </ligand>
</feature>
<evidence type="ECO:0000256" key="5">
    <source>
        <dbReference type="ARBA" id="ARBA00022801"/>
    </source>
</evidence>
<gene>
    <name evidence="6 8" type="primary">folE</name>
    <name evidence="8" type="ordered locus">SRU_2794</name>
</gene>
<feature type="domain" description="GTP cyclohydrolase I" evidence="7">
    <location>
        <begin position="21"/>
        <end position="196"/>
    </location>
</feature>
<comment type="subunit">
    <text evidence="6">Homopolymer.</text>
</comment>
<organism evidence="8 9">
    <name type="scientific">Salinibacter ruber (strain DSM 13855 / M31)</name>
    <dbReference type="NCBI Taxonomy" id="309807"/>
    <lineage>
        <taxon>Bacteria</taxon>
        <taxon>Pseudomonadati</taxon>
        <taxon>Rhodothermota</taxon>
        <taxon>Rhodothermia</taxon>
        <taxon>Rhodothermales</taxon>
        <taxon>Salinibacteraceae</taxon>
        <taxon>Salinibacter</taxon>
    </lineage>
</organism>
<dbReference type="HAMAP" id="MF_00223">
    <property type="entry name" value="FolE"/>
    <property type="match status" value="1"/>
</dbReference>
<protein>
    <recommendedName>
        <fullName evidence="6">GTP cyclohydrolase 1</fullName>
        <ecNumber evidence="6">3.5.4.16</ecNumber>
    </recommendedName>
    <alternativeName>
        <fullName evidence="6">GTP cyclohydrolase I</fullName>
        <shortName evidence="6">GTP-CH-I</shortName>
    </alternativeName>
</protein>
<dbReference type="KEGG" id="sru:SRU_2794"/>
<dbReference type="FunFam" id="3.30.1130.10:FF:000001">
    <property type="entry name" value="GTP cyclohydrolase 1"/>
    <property type="match status" value="1"/>
</dbReference>
<evidence type="ECO:0000256" key="6">
    <source>
        <dbReference type="HAMAP-Rule" id="MF_00223"/>
    </source>
</evidence>
<dbReference type="Pfam" id="PF01227">
    <property type="entry name" value="GTP_cyclohydroI"/>
    <property type="match status" value="1"/>
</dbReference>
<dbReference type="eggNOG" id="COG0302">
    <property type="taxonomic scope" value="Bacteria"/>
</dbReference>
<dbReference type="EC" id="3.5.4.16" evidence="6"/>
<evidence type="ECO:0000313" key="9">
    <source>
        <dbReference type="Proteomes" id="UP000008674"/>
    </source>
</evidence>
<comment type="pathway">
    <text evidence="2 6">Cofactor biosynthesis; 7,8-dihydroneopterin triphosphate biosynthesis; 7,8-dihydroneopterin triphosphate from GTP: step 1/1.</text>
</comment>
<dbReference type="InterPro" id="IPR001474">
    <property type="entry name" value="GTP_CycHdrlase_I"/>
</dbReference>
<proteinExistence type="inferred from homology"/>
<dbReference type="OrthoDB" id="9801207at2"/>
<evidence type="ECO:0000313" key="8">
    <source>
        <dbReference type="EMBL" id="ABC44986.1"/>
    </source>
</evidence>
<keyword evidence="6" id="KW-0862">Zinc</keyword>
<keyword evidence="6" id="KW-0547">Nucleotide-binding</keyword>
<dbReference type="PROSITE" id="PS00859">
    <property type="entry name" value="GTP_CYCLOHYDROL_1_1"/>
    <property type="match status" value="1"/>
</dbReference>
<dbReference type="InterPro" id="IPR043134">
    <property type="entry name" value="GTP-CH-I_N"/>
</dbReference>
<dbReference type="UniPathway" id="UPA00848">
    <property type="reaction ID" value="UER00151"/>
</dbReference>
<dbReference type="STRING" id="309807.SRU_2794"/>
<dbReference type="GO" id="GO:0008270">
    <property type="term" value="F:zinc ion binding"/>
    <property type="evidence" value="ECO:0007669"/>
    <property type="project" value="UniProtKB-UniRule"/>
</dbReference>
<dbReference type="EMBL" id="CP000159">
    <property type="protein sequence ID" value="ABC44986.1"/>
    <property type="molecule type" value="Genomic_DNA"/>
</dbReference>
<keyword evidence="9" id="KW-1185">Reference proteome</keyword>
<dbReference type="GO" id="GO:0046654">
    <property type="term" value="P:tetrahydrofolate biosynthetic process"/>
    <property type="evidence" value="ECO:0007669"/>
    <property type="project" value="UniProtKB-UniRule"/>
</dbReference>
<dbReference type="InterPro" id="IPR018234">
    <property type="entry name" value="GTP_CycHdrlase_I_CS"/>
</dbReference>
<evidence type="ECO:0000256" key="1">
    <source>
        <dbReference type="ARBA" id="ARBA00001052"/>
    </source>
</evidence>
<dbReference type="Gene3D" id="3.30.1130.10">
    <property type="match status" value="1"/>
</dbReference>
<feature type="binding site" evidence="6">
    <location>
        <position position="161"/>
    </location>
    <ligand>
        <name>Zn(2+)</name>
        <dbReference type="ChEBI" id="CHEBI:29105"/>
    </ligand>
</feature>
<comment type="catalytic activity">
    <reaction evidence="1 6">
        <text>GTP + H2O = 7,8-dihydroneopterin 3'-triphosphate + formate + H(+)</text>
        <dbReference type="Rhea" id="RHEA:17473"/>
        <dbReference type="ChEBI" id="CHEBI:15377"/>
        <dbReference type="ChEBI" id="CHEBI:15378"/>
        <dbReference type="ChEBI" id="CHEBI:15740"/>
        <dbReference type="ChEBI" id="CHEBI:37565"/>
        <dbReference type="ChEBI" id="CHEBI:58462"/>
        <dbReference type="EC" id="3.5.4.16"/>
    </reaction>
</comment>
<dbReference type="Gene3D" id="1.10.286.10">
    <property type="match status" value="1"/>
</dbReference>
<dbReference type="EnsemblBacteria" id="ABC44986">
    <property type="protein sequence ID" value="ABC44986"/>
    <property type="gene ID" value="SRU_2794"/>
</dbReference>
<dbReference type="GO" id="GO:0005737">
    <property type="term" value="C:cytoplasm"/>
    <property type="evidence" value="ECO:0007669"/>
    <property type="project" value="TreeGrafter"/>
</dbReference>
<dbReference type="NCBIfam" id="TIGR00063">
    <property type="entry name" value="folE"/>
    <property type="match status" value="1"/>
</dbReference>
<dbReference type="GO" id="GO:0005525">
    <property type="term" value="F:GTP binding"/>
    <property type="evidence" value="ECO:0007669"/>
    <property type="project" value="UniProtKB-KW"/>
</dbReference>
<evidence type="ECO:0000256" key="2">
    <source>
        <dbReference type="ARBA" id="ARBA00005080"/>
    </source>
</evidence>
<evidence type="ECO:0000259" key="7">
    <source>
        <dbReference type="Pfam" id="PF01227"/>
    </source>
</evidence>
<keyword evidence="6" id="KW-0342">GTP-binding</keyword>
<reference evidence="8 9" key="1">
    <citation type="journal article" date="2005" name="Proc. Natl. Acad. Sci. U.S.A.">
        <title>The genome of Salinibacter ruber: convergence and gene exchange among hyperhalophilic bacteria and archaea.</title>
        <authorList>
            <person name="Mongodin E.F."/>
            <person name="Nelson K.E."/>
            <person name="Daugherty S."/>
            <person name="Deboy R.T."/>
            <person name="Wister J."/>
            <person name="Khouri H."/>
            <person name="Weidman J."/>
            <person name="Walsh D.A."/>
            <person name="Papke R.T."/>
            <person name="Sanchez Perez G."/>
            <person name="Sharma A.K."/>
            <person name="Nesbo C.L."/>
            <person name="MacLeod D."/>
            <person name="Bapteste E."/>
            <person name="Doolittle W.F."/>
            <person name="Charlebois R.L."/>
            <person name="Legault B."/>
            <person name="Rodriguez-Valera F."/>
        </authorList>
    </citation>
    <scope>NUCLEOTIDE SEQUENCE [LARGE SCALE GENOMIC DNA]</scope>
    <source>
        <strain evidence="9">DSM 13855 / CECT 5946 / M31</strain>
    </source>
</reference>
<dbReference type="HOGENOM" id="CLU_049768_3_1_10"/>